<accession>A0AAN9G411</accession>
<protein>
    <submittedName>
        <fullName evidence="2">Uncharacterized protein</fullName>
    </submittedName>
</protein>
<name>A0AAN9G411_9CAEN</name>
<evidence type="ECO:0000313" key="2">
    <source>
        <dbReference type="EMBL" id="KAK7093977.1"/>
    </source>
</evidence>
<keyword evidence="1" id="KW-1133">Transmembrane helix</keyword>
<comment type="caution">
    <text evidence="2">The sequence shown here is derived from an EMBL/GenBank/DDBJ whole genome shotgun (WGS) entry which is preliminary data.</text>
</comment>
<sequence>MPFSAAHVTALDNLNGKLSWVSSIPVNAPSYGSIFVILSFMLAIAIGKVTPAFRGPPTFTKLKCRFPPPTPLRWTT</sequence>
<organism evidence="2 3">
    <name type="scientific">Littorina saxatilis</name>
    <dbReference type="NCBI Taxonomy" id="31220"/>
    <lineage>
        <taxon>Eukaryota</taxon>
        <taxon>Metazoa</taxon>
        <taxon>Spiralia</taxon>
        <taxon>Lophotrochozoa</taxon>
        <taxon>Mollusca</taxon>
        <taxon>Gastropoda</taxon>
        <taxon>Caenogastropoda</taxon>
        <taxon>Littorinimorpha</taxon>
        <taxon>Littorinoidea</taxon>
        <taxon>Littorinidae</taxon>
        <taxon>Littorina</taxon>
    </lineage>
</organism>
<keyword evidence="1" id="KW-0472">Membrane</keyword>
<dbReference type="Proteomes" id="UP001374579">
    <property type="component" value="Unassembled WGS sequence"/>
</dbReference>
<reference evidence="2 3" key="1">
    <citation type="submission" date="2024-02" db="EMBL/GenBank/DDBJ databases">
        <title>Chromosome-scale genome assembly of the rough periwinkle Littorina saxatilis.</title>
        <authorList>
            <person name="De Jode A."/>
            <person name="Faria R."/>
            <person name="Formenti G."/>
            <person name="Sims Y."/>
            <person name="Smith T.P."/>
            <person name="Tracey A."/>
            <person name="Wood J.M.D."/>
            <person name="Zagrodzka Z.B."/>
            <person name="Johannesson K."/>
            <person name="Butlin R.K."/>
            <person name="Leder E.H."/>
        </authorList>
    </citation>
    <scope>NUCLEOTIDE SEQUENCE [LARGE SCALE GENOMIC DNA]</scope>
    <source>
        <strain evidence="2">Snail1</strain>
        <tissue evidence="2">Muscle</tissue>
    </source>
</reference>
<proteinExistence type="predicted"/>
<dbReference type="EMBL" id="JBAMIC010000019">
    <property type="protein sequence ID" value="KAK7093977.1"/>
    <property type="molecule type" value="Genomic_DNA"/>
</dbReference>
<keyword evidence="1" id="KW-0812">Transmembrane</keyword>
<gene>
    <name evidence="2" type="ORF">V1264_007656</name>
</gene>
<evidence type="ECO:0000256" key="1">
    <source>
        <dbReference type="SAM" id="Phobius"/>
    </source>
</evidence>
<feature type="transmembrane region" description="Helical" evidence="1">
    <location>
        <begin position="28"/>
        <end position="47"/>
    </location>
</feature>
<dbReference type="AlphaFoldDB" id="A0AAN9G411"/>
<keyword evidence="3" id="KW-1185">Reference proteome</keyword>
<evidence type="ECO:0000313" key="3">
    <source>
        <dbReference type="Proteomes" id="UP001374579"/>
    </source>
</evidence>